<feature type="domain" description="Galactokinase N-terminal" evidence="9">
    <location>
        <begin position="44"/>
        <end position="73"/>
    </location>
</feature>
<dbReference type="InterPro" id="IPR000705">
    <property type="entry name" value="Galactokinase"/>
</dbReference>
<organism evidence="10 11">
    <name type="scientific">Triparma columacea</name>
    <dbReference type="NCBI Taxonomy" id="722753"/>
    <lineage>
        <taxon>Eukaryota</taxon>
        <taxon>Sar</taxon>
        <taxon>Stramenopiles</taxon>
        <taxon>Ochrophyta</taxon>
        <taxon>Bolidophyceae</taxon>
        <taxon>Parmales</taxon>
        <taxon>Triparmaceae</taxon>
        <taxon>Triparma</taxon>
    </lineage>
</organism>
<protein>
    <recommendedName>
        <fullName evidence="12">Galactokinase</fullName>
    </recommendedName>
</protein>
<dbReference type="InterPro" id="IPR020568">
    <property type="entry name" value="Ribosomal_Su5_D2-typ_SF"/>
</dbReference>
<dbReference type="PRINTS" id="PR00959">
    <property type="entry name" value="MEVGALKINASE"/>
</dbReference>
<dbReference type="PANTHER" id="PTHR10457:SF7">
    <property type="entry name" value="GALACTOKINASE-RELATED"/>
    <property type="match status" value="1"/>
</dbReference>
<evidence type="ECO:0000259" key="7">
    <source>
        <dbReference type="Pfam" id="PF00288"/>
    </source>
</evidence>
<evidence type="ECO:0000256" key="5">
    <source>
        <dbReference type="ARBA" id="ARBA00022777"/>
    </source>
</evidence>
<dbReference type="PROSITE" id="PS00627">
    <property type="entry name" value="GHMP_KINASES_ATP"/>
    <property type="match status" value="1"/>
</dbReference>
<proteinExistence type="inferred from homology"/>
<dbReference type="InterPro" id="IPR006206">
    <property type="entry name" value="Mevalonate/galactokinase"/>
</dbReference>
<dbReference type="SUPFAM" id="SSF54211">
    <property type="entry name" value="Ribosomal protein S5 domain 2-like"/>
    <property type="match status" value="1"/>
</dbReference>
<dbReference type="PANTHER" id="PTHR10457">
    <property type="entry name" value="MEVALONATE KINASE/GALACTOKINASE"/>
    <property type="match status" value="1"/>
</dbReference>
<dbReference type="PRINTS" id="PR00473">
    <property type="entry name" value="GALCTOKINASE"/>
</dbReference>
<dbReference type="InterPro" id="IPR013750">
    <property type="entry name" value="GHMP_kinase_C_dom"/>
</dbReference>
<evidence type="ECO:0000256" key="1">
    <source>
        <dbReference type="ARBA" id="ARBA00004474"/>
    </source>
</evidence>
<dbReference type="GO" id="GO:0004335">
    <property type="term" value="F:galactokinase activity"/>
    <property type="evidence" value="ECO:0007669"/>
    <property type="project" value="InterPro"/>
</dbReference>
<sequence length="497" mass="53272">MDFSLTLANKATQPLSSYLPSVQTRLQALASAPSPSNSPSVASYVIRAPGRVNLLGEHVDYSGFGVLPMALTQYDVSLSIRKVTPENPSSPSSLTISNLDPNLFETRKYDTSDPKSLSVDLSAHHWSHYFLAGYLGAFDSMPSSAPPPPPSHIEVIISGNVPSGAGLSSSSALVVASTLATFTIYGTDVTRNDLALAAIEGERYVGTLSGGMDQSASILSRANMALNIEFVPTLTSTPINLPSGVVFVICNCLKKKEKAVDASLYYNKRVVECRLAALCIAKHKGLDGGDVKTLRNVVDQIVEKGGRDMGEVIAELSKHCEENDSEEAPTLEDISATLGVPKGDILELYFSDRKVQCSAVLNDSPSFDIWKRSRHVFDETLRVKSVLSSPLDDKAEDFGILMNESHESCRSLFDCSCSELDDLVAVCRDAGAIGSRLTGAGWGGCTVSCVEEGRKDEFIREVTEKYYEGKMGFERGELPEGSICVSLGGSGASIVEV</sequence>
<dbReference type="InterPro" id="IPR019539">
    <property type="entry name" value="GalKase_N"/>
</dbReference>
<comment type="subcellular location">
    <subcellularLocation>
        <location evidence="1">Plastid</location>
    </subcellularLocation>
</comment>
<dbReference type="Pfam" id="PF00288">
    <property type="entry name" value="GHMP_kinases_N"/>
    <property type="match status" value="1"/>
</dbReference>
<feature type="domain" description="GHMP kinase N-terminal" evidence="7">
    <location>
        <begin position="152"/>
        <end position="220"/>
    </location>
</feature>
<dbReference type="Pfam" id="PF10509">
    <property type="entry name" value="GalKase_gal_bdg"/>
    <property type="match status" value="1"/>
</dbReference>
<evidence type="ECO:0000256" key="2">
    <source>
        <dbReference type="ARBA" id="ARBA00006566"/>
    </source>
</evidence>
<name>A0A9W7L4U1_9STRA</name>
<dbReference type="AlphaFoldDB" id="A0A9W7L4U1"/>
<evidence type="ECO:0000259" key="8">
    <source>
        <dbReference type="Pfam" id="PF08544"/>
    </source>
</evidence>
<comment type="caution">
    <text evidence="10">The sequence shown here is derived from an EMBL/GenBank/DDBJ whole genome shotgun (WGS) entry which is preliminary data.</text>
</comment>
<dbReference type="InterPro" id="IPR014721">
    <property type="entry name" value="Ribsml_uS5_D2-typ_fold_subgr"/>
</dbReference>
<dbReference type="InterPro" id="IPR006203">
    <property type="entry name" value="GHMP_knse_ATP-bd_CS"/>
</dbReference>
<dbReference type="GO" id="GO:0005829">
    <property type="term" value="C:cytosol"/>
    <property type="evidence" value="ECO:0007669"/>
    <property type="project" value="TreeGrafter"/>
</dbReference>
<evidence type="ECO:0000313" key="11">
    <source>
        <dbReference type="Proteomes" id="UP001165065"/>
    </source>
</evidence>
<dbReference type="OrthoDB" id="187738at2759"/>
<gene>
    <name evidence="10" type="ORF">TrCOL_g216</name>
</gene>
<dbReference type="InterPro" id="IPR006204">
    <property type="entry name" value="GHMP_kinase_N_dom"/>
</dbReference>
<dbReference type="Pfam" id="PF08544">
    <property type="entry name" value="GHMP_kinases_C"/>
    <property type="match status" value="1"/>
</dbReference>
<dbReference type="Gene3D" id="3.30.230.10">
    <property type="match status" value="1"/>
</dbReference>
<dbReference type="GO" id="GO:0006012">
    <property type="term" value="P:galactose metabolic process"/>
    <property type="evidence" value="ECO:0007669"/>
    <property type="project" value="InterPro"/>
</dbReference>
<dbReference type="Gene3D" id="3.30.70.3170">
    <property type="match status" value="1"/>
</dbReference>
<evidence type="ECO:0000256" key="6">
    <source>
        <dbReference type="ARBA" id="ARBA00022840"/>
    </source>
</evidence>
<keyword evidence="6" id="KW-0067">ATP-binding</keyword>
<accession>A0A9W7L4U1</accession>
<dbReference type="PIRSF" id="PIRSF000530">
    <property type="entry name" value="Galactokinase"/>
    <property type="match status" value="1"/>
</dbReference>
<keyword evidence="5" id="KW-0418">Kinase</keyword>
<dbReference type="Gene3D" id="1.20.1440.340">
    <property type="match status" value="1"/>
</dbReference>
<evidence type="ECO:0000313" key="10">
    <source>
        <dbReference type="EMBL" id="GMI32301.1"/>
    </source>
</evidence>
<dbReference type="SUPFAM" id="SSF55060">
    <property type="entry name" value="GHMP Kinase, C-terminal domain"/>
    <property type="match status" value="1"/>
</dbReference>
<keyword evidence="3" id="KW-0808">Transferase</keyword>
<dbReference type="GO" id="GO:0005524">
    <property type="term" value="F:ATP binding"/>
    <property type="evidence" value="ECO:0007669"/>
    <property type="project" value="UniProtKB-KW"/>
</dbReference>
<dbReference type="NCBIfam" id="TIGR00131">
    <property type="entry name" value="gal_kin"/>
    <property type="match status" value="1"/>
</dbReference>
<dbReference type="InterPro" id="IPR036554">
    <property type="entry name" value="GHMP_kinase_C_sf"/>
</dbReference>
<reference evidence="11" key="1">
    <citation type="journal article" date="2023" name="Commun. Biol.">
        <title>Genome analysis of Parmales, the sister group of diatoms, reveals the evolutionary specialization of diatoms from phago-mixotrophs to photoautotrophs.</title>
        <authorList>
            <person name="Ban H."/>
            <person name="Sato S."/>
            <person name="Yoshikawa S."/>
            <person name="Yamada K."/>
            <person name="Nakamura Y."/>
            <person name="Ichinomiya M."/>
            <person name="Sato N."/>
            <person name="Blanc-Mathieu R."/>
            <person name="Endo H."/>
            <person name="Kuwata A."/>
            <person name="Ogata H."/>
        </authorList>
    </citation>
    <scope>NUCLEOTIDE SEQUENCE [LARGE SCALE GENOMIC DNA]</scope>
</reference>
<evidence type="ECO:0000256" key="3">
    <source>
        <dbReference type="ARBA" id="ARBA00022679"/>
    </source>
</evidence>
<keyword evidence="4" id="KW-0547">Nucleotide-binding</keyword>
<evidence type="ECO:0000259" key="9">
    <source>
        <dbReference type="Pfam" id="PF10509"/>
    </source>
</evidence>
<evidence type="ECO:0000256" key="4">
    <source>
        <dbReference type="ARBA" id="ARBA00022741"/>
    </source>
</evidence>
<keyword evidence="11" id="KW-1185">Reference proteome</keyword>
<comment type="similarity">
    <text evidence="2">Belongs to the GHMP kinase family. GalK subfamily.</text>
</comment>
<feature type="domain" description="GHMP kinase C-terminal" evidence="8">
    <location>
        <begin position="396"/>
        <end position="467"/>
    </location>
</feature>
<evidence type="ECO:0008006" key="12">
    <source>
        <dbReference type="Google" id="ProtNLM"/>
    </source>
</evidence>
<dbReference type="EMBL" id="BRYA01000780">
    <property type="protein sequence ID" value="GMI32301.1"/>
    <property type="molecule type" value="Genomic_DNA"/>
</dbReference>
<dbReference type="Proteomes" id="UP001165065">
    <property type="component" value="Unassembled WGS sequence"/>
</dbReference>
<dbReference type="GO" id="GO:0009536">
    <property type="term" value="C:plastid"/>
    <property type="evidence" value="ECO:0007669"/>
    <property type="project" value="UniProtKB-SubCell"/>
</dbReference>